<organism evidence="3 4">
    <name type="scientific">Bonamia ostreae</name>
    <dbReference type="NCBI Taxonomy" id="126728"/>
    <lineage>
        <taxon>Eukaryota</taxon>
        <taxon>Sar</taxon>
        <taxon>Rhizaria</taxon>
        <taxon>Endomyxa</taxon>
        <taxon>Ascetosporea</taxon>
        <taxon>Haplosporida</taxon>
        <taxon>Bonamia</taxon>
    </lineage>
</organism>
<keyword evidence="2" id="KW-0812">Transmembrane</keyword>
<keyword evidence="2" id="KW-0472">Membrane</keyword>
<dbReference type="EMBL" id="JBDODL010000142">
    <property type="protein sequence ID" value="MES1918862.1"/>
    <property type="molecule type" value="Genomic_DNA"/>
</dbReference>
<keyword evidence="4" id="KW-1185">Reference proteome</keyword>
<proteinExistence type="predicted"/>
<comment type="caution">
    <text evidence="3">The sequence shown here is derived from an EMBL/GenBank/DDBJ whole genome shotgun (WGS) entry which is preliminary data.</text>
</comment>
<feature type="compositionally biased region" description="Basic residues" evidence="1">
    <location>
        <begin position="431"/>
        <end position="440"/>
    </location>
</feature>
<feature type="transmembrane region" description="Helical" evidence="2">
    <location>
        <begin position="6"/>
        <end position="24"/>
    </location>
</feature>
<protein>
    <submittedName>
        <fullName evidence="3">Uncharacterized protein</fullName>
    </submittedName>
</protein>
<dbReference type="Proteomes" id="UP001439008">
    <property type="component" value="Unassembled WGS sequence"/>
</dbReference>
<evidence type="ECO:0000256" key="2">
    <source>
        <dbReference type="SAM" id="Phobius"/>
    </source>
</evidence>
<name>A0ABV2AHX9_9EUKA</name>
<evidence type="ECO:0000313" key="4">
    <source>
        <dbReference type="Proteomes" id="UP001439008"/>
    </source>
</evidence>
<keyword evidence="2" id="KW-1133">Transmembrane helix</keyword>
<feature type="region of interest" description="Disordered" evidence="1">
    <location>
        <begin position="393"/>
        <end position="416"/>
    </location>
</feature>
<feature type="region of interest" description="Disordered" evidence="1">
    <location>
        <begin position="431"/>
        <end position="454"/>
    </location>
</feature>
<evidence type="ECO:0000313" key="3">
    <source>
        <dbReference type="EMBL" id="MES1918862.1"/>
    </source>
</evidence>
<sequence length="466" mass="54227">MESKRFLYFCLFYLFTFCVTDISLEAPIALKHVLKFKGEVRESKKGMHLLIRNPEQSILYDLRYPTFISTLKVVLNSPKCNNLKMVNVYISKSTNEKSKAGVKRMHCSDITNGKPIVFKFKNVGAARFVILEFLTDSRTNNLQKYNFVKDVQLYTTVPFTEPYKLKNGVDVKKDFHQMNTTVTPKSNSSPKKKYIKFEKRKVSKIVLKMAPMHQFSKNNKPILKVIAKGEPDISPDYLDCTMIVDAENRSYVSVFPDSFETSHIQLENFDQIRSIAIYRPEIGRLVGEGKNNKWVSKNETLVDVSRIEFPKVKKGEEFHALVTAYESDEEKTSIKIIAKSGAMDLRFKAKQVVVFGDEKVGEFMLFTNSVQEKKEKKKMEDAKRLELEAKKKANEFKKKQEEKRKQEQKEKELRKKREEKLLKELEKKQKELKKKVKKRKLGEPETAKSVEDKAFDDLEKSENVYA</sequence>
<accession>A0ABV2AHX9</accession>
<gene>
    <name evidence="3" type="ORF">MHBO_000758</name>
</gene>
<feature type="compositionally biased region" description="Basic and acidic residues" evidence="1">
    <location>
        <begin position="441"/>
        <end position="454"/>
    </location>
</feature>
<evidence type="ECO:0000256" key="1">
    <source>
        <dbReference type="SAM" id="MobiDB-lite"/>
    </source>
</evidence>
<reference evidence="3 4" key="1">
    <citation type="journal article" date="2024" name="BMC Biol.">
        <title>Comparative genomics of Ascetosporea gives new insight into the evolutionary basis for animal parasitism in Rhizaria.</title>
        <authorList>
            <person name="Hiltunen Thoren M."/>
            <person name="Onut-Brannstrom I."/>
            <person name="Alfjorden A."/>
            <person name="Peckova H."/>
            <person name="Swords F."/>
            <person name="Hooper C."/>
            <person name="Holzer A.S."/>
            <person name="Bass D."/>
            <person name="Burki F."/>
        </authorList>
    </citation>
    <scope>NUCLEOTIDE SEQUENCE [LARGE SCALE GENOMIC DNA]</scope>
    <source>
        <strain evidence="3">20-A016</strain>
    </source>
</reference>